<proteinExistence type="predicted"/>
<dbReference type="GeneID" id="87104732"/>
<dbReference type="EMBL" id="AL954747">
    <property type="protein sequence ID" value="CAD85475.1"/>
    <property type="molecule type" value="Genomic_DNA"/>
</dbReference>
<protein>
    <recommendedName>
        <fullName evidence="1">Diphthamide synthase domain-containing protein</fullName>
    </recommendedName>
</protein>
<name>Q82UC8_NITEU</name>
<evidence type="ECO:0000313" key="2">
    <source>
        <dbReference type="EMBL" id="CAD85475.1"/>
    </source>
</evidence>
<keyword evidence="3" id="KW-1185">Reference proteome</keyword>
<dbReference type="InterPro" id="IPR014729">
    <property type="entry name" value="Rossmann-like_a/b/a_fold"/>
</dbReference>
<dbReference type="STRING" id="228410.NE1564"/>
<dbReference type="eggNOG" id="COG2102">
    <property type="taxonomic scope" value="Bacteria"/>
</dbReference>
<accession>Q82UC8</accession>
<dbReference type="PhylomeDB" id="Q82UC8"/>
<dbReference type="Gene3D" id="3.90.1490.10">
    <property type="entry name" value="putative n-type atp pyrophosphatase, domain 2"/>
    <property type="match status" value="1"/>
</dbReference>
<dbReference type="Pfam" id="PF01902">
    <property type="entry name" value="Diphthami_syn_2"/>
    <property type="match status" value="1"/>
</dbReference>
<dbReference type="Gene3D" id="3.40.50.620">
    <property type="entry name" value="HUPs"/>
    <property type="match status" value="1"/>
</dbReference>
<sequence>MLRRRTFLSWSSGKDSAWALHVLRQDPHVDVIGLFCTVNKVFDRVVMHGVRVALLQQQAESAGLPLHIIEIPYPCSNDEYASAMSAFVDSARKENIECFAFGDLLLEDVRQYREDRLNGTGITPIFPLWGIPTKTLSREMVAGGLKAVITCIDPKRIPESFAGREYNESFLDDIPGSVDPCGEYGEFHTFSFDGPMFQNPIDVVLGETVHRDGFVFTDLLSLTSSTEPTH</sequence>
<dbReference type="AlphaFoldDB" id="Q82UC8"/>
<organism evidence="2 3">
    <name type="scientific">Nitrosomonas europaea (strain ATCC 19718 / CIP 103999 / KCTC 2705 / NBRC 14298)</name>
    <dbReference type="NCBI Taxonomy" id="228410"/>
    <lineage>
        <taxon>Bacteria</taxon>
        <taxon>Pseudomonadati</taxon>
        <taxon>Pseudomonadota</taxon>
        <taxon>Betaproteobacteria</taxon>
        <taxon>Nitrosomonadales</taxon>
        <taxon>Nitrosomonadaceae</taxon>
        <taxon>Nitrosomonas</taxon>
    </lineage>
</organism>
<dbReference type="RefSeq" id="WP_011112128.1">
    <property type="nucleotide sequence ID" value="NC_004757.1"/>
</dbReference>
<dbReference type="SUPFAM" id="SSF52402">
    <property type="entry name" value="Adenine nucleotide alpha hydrolases-like"/>
    <property type="match status" value="1"/>
</dbReference>
<feature type="domain" description="Diphthamide synthase" evidence="1">
    <location>
        <begin position="7"/>
        <end position="210"/>
    </location>
</feature>
<gene>
    <name evidence="2" type="ordered locus">NE1564</name>
</gene>
<evidence type="ECO:0000259" key="1">
    <source>
        <dbReference type="Pfam" id="PF01902"/>
    </source>
</evidence>
<dbReference type="Proteomes" id="UP000001416">
    <property type="component" value="Chromosome"/>
</dbReference>
<reference evidence="2 3" key="1">
    <citation type="journal article" date="2003" name="J. Bacteriol.">
        <title>Complete genome sequence of the ammonia-oxidizing bacterium and obligate chemolithoautotroph Nitrosomonas europaea.</title>
        <authorList>
            <person name="Chain P."/>
            <person name="Lamerdin J."/>
            <person name="Larimer F."/>
            <person name="Regala W."/>
            <person name="Land M."/>
            <person name="Hauser L."/>
            <person name="Hooper A."/>
            <person name="Klotz M."/>
            <person name="Norton J."/>
            <person name="Sayavedra-Soto L."/>
            <person name="Arciero D."/>
            <person name="Hommes N."/>
            <person name="Whittaker M."/>
            <person name="Arp D."/>
        </authorList>
    </citation>
    <scope>NUCLEOTIDE SEQUENCE [LARGE SCALE GENOMIC DNA]</scope>
    <source>
        <strain evidence="3">ATCC 19718 / CIP 103999 / KCTC 2705 / NBRC 14298</strain>
    </source>
</reference>
<dbReference type="KEGG" id="neu:NE1564"/>
<dbReference type="HOGENOM" id="CLU_010289_1_1_4"/>
<dbReference type="InterPro" id="IPR002761">
    <property type="entry name" value="Diphthami_syn_dom"/>
</dbReference>
<evidence type="ECO:0000313" key="3">
    <source>
        <dbReference type="Proteomes" id="UP000001416"/>
    </source>
</evidence>